<sequence>MTINRGEGGSRGGLCYAEAHGDKGLQPERTTLAWVRTSVLAVAVCILFARAVPGSIVLIAGISAACAVPAMTILATGRRSHRRRVDEFIDGGLSMYILAGISIGMSTVLLAVTAALMVAIEPAR</sequence>
<evidence type="ECO:0000313" key="7">
    <source>
        <dbReference type="EMBL" id="MCZ4589289.1"/>
    </source>
</evidence>
<feature type="transmembrane region" description="Helical" evidence="5">
    <location>
        <begin position="56"/>
        <end position="75"/>
    </location>
</feature>
<dbReference type="AlphaFoldDB" id="A0AAX3YTB0"/>
<evidence type="ECO:0000259" key="6">
    <source>
        <dbReference type="Pfam" id="PF02656"/>
    </source>
</evidence>
<accession>A0AAX3YTB0</accession>
<geneLocation type="plasmid" evidence="8 11">
    <name>pRho-VOC14-L</name>
</geneLocation>
<name>A0AAX3YTB0_RHOOP</name>
<reference evidence="7" key="1">
    <citation type="submission" date="2022-12" db="EMBL/GenBank/DDBJ databases">
        <authorList>
            <person name="Krivoruchko A.V."/>
            <person name="Elkin A."/>
        </authorList>
    </citation>
    <scope>NUCLEOTIDE SEQUENCE</scope>
    <source>
        <strain evidence="7">IEGM 249</strain>
    </source>
</reference>
<proteinExistence type="predicted"/>
<evidence type="ECO:0000313" key="8">
    <source>
        <dbReference type="EMBL" id="WLF51735.1"/>
    </source>
</evidence>
<feature type="domain" description="DUF202" evidence="6">
    <location>
        <begin position="22"/>
        <end position="85"/>
    </location>
</feature>
<dbReference type="Proteomes" id="UP001066327">
    <property type="component" value="Unassembled WGS sequence"/>
</dbReference>
<feature type="transmembrane region" description="Helical" evidence="5">
    <location>
        <begin position="33"/>
        <end position="50"/>
    </location>
</feature>
<protein>
    <submittedName>
        <fullName evidence="8">DUF202 domain-containing protein</fullName>
    </submittedName>
</protein>
<dbReference type="EMBL" id="CP130956">
    <property type="protein sequence ID" value="WLF51735.1"/>
    <property type="molecule type" value="Genomic_DNA"/>
</dbReference>
<dbReference type="Proteomes" id="UP001231166">
    <property type="component" value="Plasmid pRho-VOC14-L"/>
</dbReference>
<gene>
    <name evidence="7" type="ORF">O4328_37560</name>
    <name evidence="8" type="ORF">Q5707_40330</name>
    <name evidence="9" type="ORF">Q5707_44665</name>
</gene>
<dbReference type="GO" id="GO:0012505">
    <property type="term" value="C:endomembrane system"/>
    <property type="evidence" value="ECO:0007669"/>
    <property type="project" value="UniProtKB-SubCell"/>
</dbReference>
<keyword evidence="10" id="KW-1185">Reference proteome</keyword>
<evidence type="ECO:0000313" key="11">
    <source>
        <dbReference type="Proteomes" id="UP001231166"/>
    </source>
</evidence>
<keyword evidence="4 5" id="KW-0472">Membrane</keyword>
<keyword evidence="8" id="KW-0614">Plasmid</keyword>
<keyword evidence="3 5" id="KW-1133">Transmembrane helix</keyword>
<evidence type="ECO:0000256" key="4">
    <source>
        <dbReference type="ARBA" id="ARBA00023136"/>
    </source>
</evidence>
<feature type="transmembrane region" description="Helical" evidence="5">
    <location>
        <begin position="96"/>
        <end position="120"/>
    </location>
</feature>
<evidence type="ECO:0000256" key="3">
    <source>
        <dbReference type="ARBA" id="ARBA00022989"/>
    </source>
</evidence>
<dbReference type="EMBL" id="JAPWIS010000030">
    <property type="protein sequence ID" value="MCZ4589289.1"/>
    <property type="molecule type" value="Genomic_DNA"/>
</dbReference>
<comment type="subcellular location">
    <subcellularLocation>
        <location evidence="1">Endomembrane system</location>
        <topology evidence="1">Multi-pass membrane protein</topology>
    </subcellularLocation>
</comment>
<organism evidence="8 11">
    <name type="scientific">Rhodococcus opacus</name>
    <name type="common">Nocardia opaca</name>
    <dbReference type="NCBI Taxonomy" id="37919"/>
    <lineage>
        <taxon>Bacteria</taxon>
        <taxon>Bacillati</taxon>
        <taxon>Actinomycetota</taxon>
        <taxon>Actinomycetes</taxon>
        <taxon>Mycobacteriales</taxon>
        <taxon>Nocardiaceae</taxon>
        <taxon>Rhodococcus</taxon>
    </lineage>
</organism>
<dbReference type="Pfam" id="PF02656">
    <property type="entry name" value="DUF202"/>
    <property type="match status" value="1"/>
</dbReference>
<dbReference type="InterPro" id="IPR003807">
    <property type="entry name" value="DUF202"/>
</dbReference>
<reference evidence="8" key="2">
    <citation type="submission" date="2023-07" db="EMBL/GenBank/DDBJ databases">
        <title>Genomic analysis of Rhodococcus opacus VOC-14 with glycol ethers degradation activity.</title>
        <authorList>
            <person name="Narkevich D.A."/>
            <person name="Hlushen A.M."/>
            <person name="Akhremchuk A.E."/>
            <person name="Sikolenko M.A."/>
            <person name="Valentovich L.N."/>
        </authorList>
    </citation>
    <scope>NUCLEOTIDE SEQUENCE</scope>
    <source>
        <strain evidence="8">VOC-14</strain>
        <plasmid evidence="8">pRho-VOC14-L</plasmid>
    </source>
</reference>
<evidence type="ECO:0000313" key="10">
    <source>
        <dbReference type="Proteomes" id="UP001066327"/>
    </source>
</evidence>
<dbReference type="RefSeq" id="WP_269592495.1">
    <property type="nucleotide sequence ID" value="NZ_CP130956.1"/>
</dbReference>
<keyword evidence="2 5" id="KW-0812">Transmembrane</keyword>
<evidence type="ECO:0000313" key="9">
    <source>
        <dbReference type="EMBL" id="WLF52468.1"/>
    </source>
</evidence>
<evidence type="ECO:0000256" key="2">
    <source>
        <dbReference type="ARBA" id="ARBA00022692"/>
    </source>
</evidence>
<evidence type="ECO:0000256" key="1">
    <source>
        <dbReference type="ARBA" id="ARBA00004127"/>
    </source>
</evidence>
<dbReference type="EMBL" id="CP130956">
    <property type="protein sequence ID" value="WLF52468.1"/>
    <property type="molecule type" value="Genomic_DNA"/>
</dbReference>
<evidence type="ECO:0000256" key="5">
    <source>
        <dbReference type="SAM" id="Phobius"/>
    </source>
</evidence>